<reference evidence="1" key="1">
    <citation type="submission" date="2023-02" db="EMBL/GenBank/DDBJ databases">
        <title>Draft Whole-Genome Sequences of Bacillus Strains of Potential Probiotic for Poultry.</title>
        <authorList>
            <person name="Ma L.M."/>
            <person name="Lopez-Guerra N."/>
            <person name="Zhang G."/>
        </authorList>
    </citation>
    <scope>NUCLEOTIDE SEQUENCE</scope>
    <source>
        <strain evidence="1">OSU1013-24</strain>
    </source>
</reference>
<protein>
    <submittedName>
        <fullName evidence="1">Uncharacterized protein</fullName>
    </submittedName>
</protein>
<dbReference type="RefSeq" id="WP_276351174.1">
    <property type="nucleotide sequence ID" value="NZ_JARKHX010000004.1"/>
</dbReference>
<name>A0AAP3YFJ9_BACAM</name>
<gene>
    <name evidence="1" type="ORF">PV946_13605</name>
</gene>
<dbReference type="Proteomes" id="UP001222377">
    <property type="component" value="Unassembled WGS sequence"/>
</dbReference>
<organism evidence="1 2">
    <name type="scientific">Bacillus amyloliquefaciens</name>
    <name type="common">Bacillus velezensis</name>
    <dbReference type="NCBI Taxonomy" id="1390"/>
    <lineage>
        <taxon>Bacteria</taxon>
        <taxon>Bacillati</taxon>
        <taxon>Bacillota</taxon>
        <taxon>Bacilli</taxon>
        <taxon>Bacillales</taxon>
        <taxon>Bacillaceae</taxon>
        <taxon>Bacillus</taxon>
        <taxon>Bacillus amyloliquefaciens group</taxon>
    </lineage>
</organism>
<proteinExistence type="predicted"/>
<sequence length="335" mass="38582">MPRKAKEKEKLICAACQKEKDKESGFYNSRSSLYEKTGKVPICKTCLKKNIDYSNIESIYTVLQQIDVKFDPLYWEQAEKRKTDTFSAYMTMANSLKQFNGTGYKDSVFDKHPEKPLIEESTPTNNAGVSQPEISDDLIDKWGIGYTPDEYCQFERKYNKLIRNYGEKTTLHTEGLLSYIRFRVKEELATAKGDVKEAKEWGSLASKAATDAKINVSQLSKSDISGGVDVLSQLFEAVETELGIIPLLPRLAAQPYDDADLIIWAIINYYRRLEDKEKVDYKDIYHFYDEMLEEDFKSKGLSPEEIDKLKSARNNVFRDLENVYKEPLYDTGDEE</sequence>
<evidence type="ECO:0000313" key="2">
    <source>
        <dbReference type="Proteomes" id="UP001222377"/>
    </source>
</evidence>
<comment type="caution">
    <text evidence="1">The sequence shown here is derived from an EMBL/GenBank/DDBJ whole genome shotgun (WGS) entry which is preliminary data.</text>
</comment>
<accession>A0AAP3YFJ9</accession>
<dbReference type="EMBL" id="JARKHX010000004">
    <property type="protein sequence ID" value="MDF4194792.1"/>
    <property type="molecule type" value="Genomic_DNA"/>
</dbReference>
<dbReference type="AlphaFoldDB" id="A0AAP3YFJ9"/>
<evidence type="ECO:0000313" key="1">
    <source>
        <dbReference type="EMBL" id="MDF4194792.1"/>
    </source>
</evidence>